<dbReference type="PANTHER" id="PTHR40980">
    <property type="entry name" value="PLUG DOMAIN-CONTAINING PROTEIN"/>
    <property type="match status" value="1"/>
</dbReference>
<dbReference type="EMBL" id="CP059732">
    <property type="protein sequence ID" value="QMW06049.1"/>
    <property type="molecule type" value="Genomic_DNA"/>
</dbReference>
<proteinExistence type="predicted"/>
<dbReference type="Gene3D" id="2.170.130.10">
    <property type="entry name" value="TonB-dependent receptor, plug domain"/>
    <property type="match status" value="1"/>
</dbReference>
<dbReference type="SUPFAM" id="SSF56935">
    <property type="entry name" value="Porins"/>
    <property type="match status" value="1"/>
</dbReference>
<keyword evidence="7" id="KW-1185">Reference proteome</keyword>
<dbReference type="KEGG" id="sfol:H3H32_14705"/>
<dbReference type="Proteomes" id="UP000515369">
    <property type="component" value="Chromosome"/>
</dbReference>
<dbReference type="Pfam" id="PF14905">
    <property type="entry name" value="OMP_b-brl_3"/>
    <property type="match status" value="1"/>
</dbReference>
<dbReference type="SUPFAM" id="SSF49464">
    <property type="entry name" value="Carboxypeptidase regulatory domain-like"/>
    <property type="match status" value="1"/>
</dbReference>
<dbReference type="PANTHER" id="PTHR40980:SF4">
    <property type="entry name" value="TONB-DEPENDENT RECEPTOR-LIKE BETA-BARREL DOMAIN-CONTAINING PROTEIN"/>
    <property type="match status" value="1"/>
</dbReference>
<evidence type="ECO:0000313" key="6">
    <source>
        <dbReference type="EMBL" id="QMW06049.1"/>
    </source>
</evidence>
<accession>A0A7G5H4K7</accession>
<dbReference type="InterPro" id="IPR037066">
    <property type="entry name" value="Plug_dom_sf"/>
</dbReference>
<dbReference type="InterPro" id="IPR041700">
    <property type="entry name" value="OMP_b-brl_3"/>
</dbReference>
<name>A0A7G5H4K7_9BACT</name>
<evidence type="ECO:0000259" key="5">
    <source>
        <dbReference type="Pfam" id="PF14905"/>
    </source>
</evidence>
<gene>
    <name evidence="6" type="ORF">H3H32_14705</name>
</gene>
<sequence>MHFSLHSFFVLLLLLAPRVGLYAKSGPILSGTVRDPAGTTVEFATVALHRAADSVVVKTEFSDTKGAFHFDQLPAGSYFVSASQVGFERVQTAPFVISSTDQTLAPIQLKSSANTQLKEVTVQARKPMFERETDRIVVNVDGTPLSAGATSLEILSRSPGVTIDQNDNLALRGKQGVLVLIDGKRVPMTGAELGEMLRALPANSIEKIELITNPPAKYDAAGSAGIIAIKLKKDGRQGTNGSVNASYGYGKYGKFTSGISLNHRYKKLNIFGNYTYNNRNQFSQLMLHRDFYQNSQFIGSSDQDNVGKTHWISNTYRAGLDYTLSKRTTLGAVVNGLINHAEASIPNVTQTFDETGRLQSSYQSANQRMLETPNTAANLNLKHSFDSTGRRELTADLDFAHYGIHRLQNLATSFIVPVQSPTILDGKLNGGLDITSFKADYVHTFPNKTRLEGGIKASWVQSDNDVLFTNISEGISLVDTGKSNRFRYTENINAAYLNLNKTINKTSIQLGLRGEQTNATGLQVIGNSGFERHYFQVFPSVFVKQPVSKNQDLSLSLSRRIDRPTYNQLNPFRAYIDATTYFTGNPSLYPQLSYNIELTHTFKQKFMTSISYSRTDQPIINVIQPAPEGNRQAVSTFQNLTRSDYYGLTLTIPVQPTNWWTMDNNIVAFYNRFIGDLAGTSLNEGLPAYTLNTANTFTLGRGWTADLTGNYQSHQLYGFLDIRPLGQINIGLQKMMWGKKGTLKLNMTDAFYTSPLHATSTYANYVEQFYQRQDTRIATASLTYRFGSDTVSQSRRRSGGAEDEKRRAGGA</sequence>
<keyword evidence="2" id="KW-0472">Membrane</keyword>
<evidence type="ECO:0000256" key="4">
    <source>
        <dbReference type="SAM" id="MobiDB-lite"/>
    </source>
</evidence>
<feature type="domain" description="Outer membrane protein beta-barrel" evidence="5">
    <location>
        <begin position="383"/>
        <end position="784"/>
    </location>
</feature>
<dbReference type="GO" id="GO:0009279">
    <property type="term" value="C:cell outer membrane"/>
    <property type="evidence" value="ECO:0007669"/>
    <property type="project" value="UniProtKB-SubCell"/>
</dbReference>
<dbReference type="InterPro" id="IPR008969">
    <property type="entry name" value="CarboxyPept-like_regulatory"/>
</dbReference>
<evidence type="ECO:0000256" key="3">
    <source>
        <dbReference type="ARBA" id="ARBA00023237"/>
    </source>
</evidence>
<evidence type="ECO:0000256" key="1">
    <source>
        <dbReference type="ARBA" id="ARBA00004442"/>
    </source>
</evidence>
<keyword evidence="3" id="KW-0998">Cell outer membrane</keyword>
<evidence type="ECO:0000313" key="7">
    <source>
        <dbReference type="Proteomes" id="UP000515369"/>
    </source>
</evidence>
<protein>
    <submittedName>
        <fullName evidence="6">TonB-dependent receptor</fullName>
    </submittedName>
</protein>
<dbReference type="InterPro" id="IPR036942">
    <property type="entry name" value="Beta-barrel_TonB_sf"/>
</dbReference>
<evidence type="ECO:0000256" key="2">
    <source>
        <dbReference type="ARBA" id="ARBA00023136"/>
    </source>
</evidence>
<dbReference type="RefSeq" id="WP_182463422.1">
    <property type="nucleotide sequence ID" value="NZ_CP059732.1"/>
</dbReference>
<feature type="region of interest" description="Disordered" evidence="4">
    <location>
        <begin position="791"/>
        <end position="811"/>
    </location>
</feature>
<dbReference type="Pfam" id="PF13620">
    <property type="entry name" value="CarboxypepD_reg"/>
    <property type="match status" value="1"/>
</dbReference>
<dbReference type="AlphaFoldDB" id="A0A7G5H4K7"/>
<feature type="compositionally biased region" description="Basic and acidic residues" evidence="4">
    <location>
        <begin position="799"/>
        <end position="811"/>
    </location>
</feature>
<organism evidence="6 7">
    <name type="scientific">Spirosoma foliorum</name>
    <dbReference type="NCBI Taxonomy" id="2710596"/>
    <lineage>
        <taxon>Bacteria</taxon>
        <taxon>Pseudomonadati</taxon>
        <taxon>Bacteroidota</taxon>
        <taxon>Cytophagia</taxon>
        <taxon>Cytophagales</taxon>
        <taxon>Cytophagaceae</taxon>
        <taxon>Spirosoma</taxon>
    </lineage>
</organism>
<keyword evidence="6" id="KW-0675">Receptor</keyword>
<reference evidence="6 7" key="1">
    <citation type="submission" date="2020-07" db="EMBL/GenBank/DDBJ databases">
        <title>Spirosoma foliorum sp. nov., isolated from the leaves on the Nejang mountain Korea, Republic of.</title>
        <authorList>
            <person name="Ho H."/>
            <person name="Lee Y.-J."/>
            <person name="Nurcahyanto D.-A."/>
            <person name="Kim S.-G."/>
        </authorList>
    </citation>
    <scope>NUCLEOTIDE SEQUENCE [LARGE SCALE GENOMIC DNA]</scope>
    <source>
        <strain evidence="6 7">PL0136</strain>
    </source>
</reference>
<dbReference type="Gene3D" id="2.60.40.1120">
    <property type="entry name" value="Carboxypeptidase-like, regulatory domain"/>
    <property type="match status" value="1"/>
</dbReference>
<comment type="subcellular location">
    <subcellularLocation>
        <location evidence="1">Cell outer membrane</location>
    </subcellularLocation>
</comment>
<dbReference type="Gene3D" id="2.40.170.20">
    <property type="entry name" value="TonB-dependent receptor, beta-barrel domain"/>
    <property type="match status" value="1"/>
</dbReference>